<dbReference type="EMBL" id="LNCU01000063">
    <property type="protein sequence ID" value="KWV55279.1"/>
    <property type="molecule type" value="Genomic_DNA"/>
</dbReference>
<reference evidence="1 2" key="1">
    <citation type="submission" date="2015-11" db="EMBL/GenBank/DDBJ databases">
        <title>Draft Genome Sequence of the Strain BR 10303 (Bradyrhizobium sp.) isolated from nodules of Centrolobium paraense.</title>
        <authorList>
            <person name="Zelli J.E."/>
            <person name="Simoes-Araujo J.L."/>
            <person name="Barauna A.C."/>
            <person name="Silva K."/>
        </authorList>
    </citation>
    <scope>NUCLEOTIDE SEQUENCE [LARGE SCALE GENOMIC DNA]</scope>
    <source>
        <strain evidence="1 2">BR 10303</strain>
    </source>
</reference>
<dbReference type="AlphaFoldDB" id="A0A120FNE5"/>
<evidence type="ECO:0000313" key="1">
    <source>
        <dbReference type="EMBL" id="KWV55279.1"/>
    </source>
</evidence>
<accession>A0A120FNE5</accession>
<gene>
    <name evidence="1" type="ORF">AS156_05940</name>
</gene>
<comment type="caution">
    <text evidence="1">The sequence shown here is derived from an EMBL/GenBank/DDBJ whole genome shotgun (WGS) entry which is preliminary data.</text>
</comment>
<organism evidence="1 2">
    <name type="scientific">Bradyrhizobium macuxiense</name>
    <dbReference type="NCBI Taxonomy" id="1755647"/>
    <lineage>
        <taxon>Bacteria</taxon>
        <taxon>Pseudomonadati</taxon>
        <taxon>Pseudomonadota</taxon>
        <taxon>Alphaproteobacteria</taxon>
        <taxon>Hyphomicrobiales</taxon>
        <taxon>Nitrobacteraceae</taxon>
        <taxon>Bradyrhizobium</taxon>
    </lineage>
</organism>
<name>A0A120FNE5_9BRAD</name>
<keyword evidence="2" id="KW-1185">Reference proteome</keyword>
<protein>
    <submittedName>
        <fullName evidence="1">Uncharacterized protein</fullName>
    </submittedName>
</protein>
<sequence length="84" mass="9613">MKHTEPPSRCPRDVIIFVGRNRHGNWVVRQQNGAFGGLFVNRAQAFKYALFRNGQHPEHIVEVSHEIELDLPVDPQIAGTRRVT</sequence>
<dbReference type="Proteomes" id="UP000057737">
    <property type="component" value="Unassembled WGS sequence"/>
</dbReference>
<proteinExistence type="predicted"/>
<evidence type="ECO:0000313" key="2">
    <source>
        <dbReference type="Proteomes" id="UP000057737"/>
    </source>
</evidence>